<accession>A0A6J5SL99</accession>
<protein>
    <submittedName>
        <fullName evidence="2">Uncharacterized protein</fullName>
    </submittedName>
</protein>
<evidence type="ECO:0000256" key="1">
    <source>
        <dbReference type="SAM" id="Phobius"/>
    </source>
</evidence>
<dbReference type="EMBL" id="LR797431">
    <property type="protein sequence ID" value="CAB4215693.1"/>
    <property type="molecule type" value="Genomic_DNA"/>
</dbReference>
<name>A0A6J5SL99_9CAUD</name>
<keyword evidence="1" id="KW-0812">Transmembrane</keyword>
<evidence type="ECO:0000313" key="2">
    <source>
        <dbReference type="EMBL" id="CAB4215693.1"/>
    </source>
</evidence>
<sequence length="85" mass="9841">MTPSILAIFISVCTAIIVASILGVISWIKKTFKNHNNRNIIVSIQVESMLEGFKNVNHNWGNEFKEGYDKKYHELIEKHNFINHN</sequence>
<organism evidence="2">
    <name type="scientific">uncultured Caudovirales phage</name>
    <dbReference type="NCBI Taxonomy" id="2100421"/>
    <lineage>
        <taxon>Viruses</taxon>
        <taxon>Duplodnaviria</taxon>
        <taxon>Heunggongvirae</taxon>
        <taxon>Uroviricota</taxon>
        <taxon>Caudoviricetes</taxon>
        <taxon>Peduoviridae</taxon>
        <taxon>Maltschvirus</taxon>
        <taxon>Maltschvirus maltsch</taxon>
    </lineage>
</organism>
<keyword evidence="1" id="KW-1133">Transmembrane helix</keyword>
<reference evidence="2" key="1">
    <citation type="submission" date="2020-05" db="EMBL/GenBank/DDBJ databases">
        <authorList>
            <person name="Chiriac C."/>
            <person name="Salcher M."/>
            <person name="Ghai R."/>
            <person name="Kavagutti S V."/>
        </authorList>
    </citation>
    <scope>NUCLEOTIDE SEQUENCE</scope>
</reference>
<gene>
    <name evidence="2" type="ORF">UFOVP1483_37</name>
</gene>
<keyword evidence="1" id="KW-0472">Membrane</keyword>
<proteinExistence type="predicted"/>
<feature type="transmembrane region" description="Helical" evidence="1">
    <location>
        <begin position="6"/>
        <end position="28"/>
    </location>
</feature>